<evidence type="ECO:0000256" key="1">
    <source>
        <dbReference type="ARBA" id="ARBA00022737"/>
    </source>
</evidence>
<evidence type="ECO:0000256" key="3">
    <source>
        <dbReference type="PROSITE-ProRule" id="PRU00023"/>
    </source>
</evidence>
<dbReference type="PANTHER" id="PTHR24173:SF74">
    <property type="entry name" value="ANKYRIN REPEAT DOMAIN-CONTAINING PROTEIN 16"/>
    <property type="match status" value="1"/>
</dbReference>
<dbReference type="Gene3D" id="1.25.40.20">
    <property type="entry name" value="Ankyrin repeat-containing domain"/>
    <property type="match status" value="2"/>
</dbReference>
<accession>A0A433SIQ1</accession>
<organism evidence="4 5">
    <name type="scientific">Elysia chlorotica</name>
    <name type="common">Eastern emerald elysia</name>
    <name type="synonym">Sea slug</name>
    <dbReference type="NCBI Taxonomy" id="188477"/>
    <lineage>
        <taxon>Eukaryota</taxon>
        <taxon>Metazoa</taxon>
        <taxon>Spiralia</taxon>
        <taxon>Lophotrochozoa</taxon>
        <taxon>Mollusca</taxon>
        <taxon>Gastropoda</taxon>
        <taxon>Heterobranchia</taxon>
        <taxon>Euthyneura</taxon>
        <taxon>Panpulmonata</taxon>
        <taxon>Sacoglossa</taxon>
        <taxon>Placobranchoidea</taxon>
        <taxon>Plakobranchidae</taxon>
        <taxon>Elysia</taxon>
    </lineage>
</organism>
<dbReference type="InterPro" id="IPR002110">
    <property type="entry name" value="Ankyrin_rpt"/>
</dbReference>
<dbReference type="OrthoDB" id="10261302at2759"/>
<feature type="repeat" description="ANK" evidence="3">
    <location>
        <begin position="66"/>
        <end position="88"/>
    </location>
</feature>
<feature type="repeat" description="ANK" evidence="3">
    <location>
        <begin position="220"/>
        <end position="252"/>
    </location>
</feature>
<sequence>MVRLRILEACKIGDMEKVQSDTAVHPDLVDKNGAGCLHYAARGGSLEIMKYLIKSAGFSPLQRSKTGSTALHDAAARGNTAVVKWLVEECTLNADDQDGVGITALHLAARYGHPLTVEWLLDEACADESIRTGSGAIPLFFAVVGGDLNCVKMLMDENPRLVNMQLNNGATPLYVACQNGLLDIAKYLHSRNGATKIKAYDGYRTNVQVGECNPNDRDFDGATPLHYAASRGHSEVVQWLLAHGGARVTLDNLGGSPLHSAAEMGELQYCTLSLPTPDENISKDYKFSGTFHKKSS</sequence>
<dbReference type="STRING" id="188477.A0A433SIQ1"/>
<evidence type="ECO:0000256" key="2">
    <source>
        <dbReference type="ARBA" id="ARBA00023043"/>
    </source>
</evidence>
<dbReference type="AlphaFoldDB" id="A0A433SIQ1"/>
<evidence type="ECO:0000313" key="4">
    <source>
        <dbReference type="EMBL" id="RUS68884.1"/>
    </source>
</evidence>
<keyword evidence="1" id="KW-0677">Repeat</keyword>
<keyword evidence="2 3" id="KW-0040">ANK repeat</keyword>
<gene>
    <name evidence="4" type="ORF">EGW08_023354</name>
</gene>
<keyword evidence="5" id="KW-1185">Reference proteome</keyword>
<dbReference type="SUPFAM" id="SSF48403">
    <property type="entry name" value="Ankyrin repeat"/>
    <property type="match status" value="1"/>
</dbReference>
<dbReference type="EMBL" id="RQTK01001950">
    <property type="protein sequence ID" value="RUS68884.1"/>
    <property type="molecule type" value="Genomic_DNA"/>
</dbReference>
<dbReference type="InterPro" id="IPR036770">
    <property type="entry name" value="Ankyrin_rpt-contain_sf"/>
</dbReference>
<dbReference type="PANTHER" id="PTHR24173">
    <property type="entry name" value="ANKYRIN REPEAT CONTAINING"/>
    <property type="match status" value="1"/>
</dbReference>
<comment type="caution">
    <text evidence="4">The sequence shown here is derived from an EMBL/GenBank/DDBJ whole genome shotgun (WGS) entry which is preliminary data.</text>
</comment>
<evidence type="ECO:0000313" key="5">
    <source>
        <dbReference type="Proteomes" id="UP000271974"/>
    </source>
</evidence>
<reference evidence="4 5" key="1">
    <citation type="submission" date="2019-01" db="EMBL/GenBank/DDBJ databases">
        <title>A draft genome assembly of the solar-powered sea slug Elysia chlorotica.</title>
        <authorList>
            <person name="Cai H."/>
            <person name="Li Q."/>
            <person name="Fang X."/>
            <person name="Li J."/>
            <person name="Curtis N.E."/>
            <person name="Altenburger A."/>
            <person name="Shibata T."/>
            <person name="Feng M."/>
            <person name="Maeda T."/>
            <person name="Schwartz J.A."/>
            <person name="Shigenobu S."/>
            <person name="Lundholm N."/>
            <person name="Nishiyama T."/>
            <person name="Yang H."/>
            <person name="Hasebe M."/>
            <person name="Li S."/>
            <person name="Pierce S.K."/>
            <person name="Wang J."/>
        </authorList>
    </citation>
    <scope>NUCLEOTIDE SEQUENCE [LARGE SCALE GENOMIC DNA]</scope>
    <source>
        <strain evidence="4">EC2010</strain>
        <tissue evidence="4">Whole organism of an adult</tissue>
    </source>
</reference>
<dbReference type="PROSITE" id="PS50088">
    <property type="entry name" value="ANK_REPEAT"/>
    <property type="match status" value="2"/>
</dbReference>
<protein>
    <submittedName>
        <fullName evidence="4">Uncharacterized protein</fullName>
    </submittedName>
</protein>
<dbReference type="PROSITE" id="PS50297">
    <property type="entry name" value="ANK_REP_REGION"/>
    <property type="match status" value="2"/>
</dbReference>
<name>A0A433SIQ1_ELYCH</name>
<dbReference type="SMART" id="SM00248">
    <property type="entry name" value="ANK"/>
    <property type="match status" value="6"/>
</dbReference>
<proteinExistence type="predicted"/>
<dbReference type="Pfam" id="PF13637">
    <property type="entry name" value="Ank_4"/>
    <property type="match status" value="1"/>
</dbReference>
<dbReference type="Proteomes" id="UP000271974">
    <property type="component" value="Unassembled WGS sequence"/>
</dbReference>
<dbReference type="Pfam" id="PF12796">
    <property type="entry name" value="Ank_2"/>
    <property type="match status" value="2"/>
</dbReference>